<dbReference type="InterPro" id="IPR036526">
    <property type="entry name" value="C-N_Hydrolase_sf"/>
</dbReference>
<feature type="domain" description="CN hydrolase" evidence="1">
    <location>
        <begin position="4"/>
        <end position="233"/>
    </location>
</feature>
<dbReference type="Proteomes" id="UP000249910">
    <property type="component" value="Chromosome"/>
</dbReference>
<reference evidence="2 3" key="1">
    <citation type="submission" date="2017-06" db="EMBL/GenBank/DDBJ databases">
        <title>Complete genome of Francisella halioticida.</title>
        <authorList>
            <person name="Sjodin A."/>
        </authorList>
    </citation>
    <scope>NUCLEOTIDE SEQUENCE [LARGE SCALE GENOMIC DNA]</scope>
    <source>
        <strain evidence="2 3">DSM 23729</strain>
    </source>
</reference>
<organism evidence="2 3">
    <name type="scientific">Francisella halioticida</name>
    <dbReference type="NCBI Taxonomy" id="549298"/>
    <lineage>
        <taxon>Bacteria</taxon>
        <taxon>Pseudomonadati</taxon>
        <taxon>Pseudomonadota</taxon>
        <taxon>Gammaproteobacteria</taxon>
        <taxon>Thiotrichales</taxon>
        <taxon>Francisellaceae</taxon>
        <taxon>Francisella</taxon>
    </lineage>
</organism>
<dbReference type="SUPFAM" id="SSF56317">
    <property type="entry name" value="Carbon-nitrogen hydrolase"/>
    <property type="match status" value="1"/>
</dbReference>
<gene>
    <name evidence="2" type="ORF">CDV26_06555</name>
</gene>
<dbReference type="InterPro" id="IPR003010">
    <property type="entry name" value="C-N_Hydrolase"/>
</dbReference>
<dbReference type="PROSITE" id="PS50263">
    <property type="entry name" value="CN_HYDROLASE"/>
    <property type="match status" value="1"/>
</dbReference>
<dbReference type="Gene3D" id="3.60.110.10">
    <property type="entry name" value="Carbon-nitrogen hydrolase"/>
    <property type="match status" value="1"/>
</dbReference>
<evidence type="ECO:0000259" key="1">
    <source>
        <dbReference type="PROSITE" id="PS50263"/>
    </source>
</evidence>
<protein>
    <submittedName>
        <fullName evidence="2">Amidohydrolase</fullName>
    </submittedName>
</protein>
<name>A0ABM6LZE8_9GAMM</name>
<accession>A0ABM6LZE8</accession>
<keyword evidence="3" id="KW-1185">Reference proteome</keyword>
<dbReference type="Pfam" id="PF00795">
    <property type="entry name" value="CN_hydrolase"/>
    <property type="match status" value="1"/>
</dbReference>
<dbReference type="InterPro" id="IPR052737">
    <property type="entry name" value="Omega-amidase_YafV"/>
</dbReference>
<dbReference type="CDD" id="cd07575">
    <property type="entry name" value="Xc-1258_like"/>
    <property type="match status" value="1"/>
</dbReference>
<proteinExistence type="predicted"/>
<dbReference type="PANTHER" id="PTHR47799:SF1">
    <property type="entry name" value="OMEGA-AMIDASE YAFV"/>
    <property type="match status" value="1"/>
</dbReference>
<evidence type="ECO:0000313" key="2">
    <source>
        <dbReference type="EMBL" id="ASG68091.1"/>
    </source>
</evidence>
<sequence>MSSLKVSIIQTNIIWDNKQQNYKNLEAKLAQIDNDTDIVVLPEMFNTGFIMNPTNEASTQQDIIDWMSKQVKDKNYALVGSAATFTDTKIANRLYFITPEKEIYTYDKNHLFIHAGENKKYSKGNKREIISYKDFNILLTVCFDLRFPVFNCNNNEYDILLNVACWPESRRQHWQALLKARAIENQTFVIACNRVGNDPNLSYAGDSMIINYNGDILTHEEYKEVILTATLSKKEQKEYQDAFNFLVSQDTFTLHLE</sequence>
<dbReference type="PANTHER" id="PTHR47799">
    <property type="entry name" value="OMEGA-AMIDASE YAFV"/>
    <property type="match status" value="1"/>
</dbReference>
<evidence type="ECO:0000313" key="3">
    <source>
        <dbReference type="Proteomes" id="UP000249910"/>
    </source>
</evidence>
<dbReference type="RefSeq" id="WP_088772597.1">
    <property type="nucleotide sequence ID" value="NZ_AP023082.1"/>
</dbReference>
<dbReference type="EMBL" id="CP022132">
    <property type="protein sequence ID" value="ASG68091.1"/>
    <property type="molecule type" value="Genomic_DNA"/>
</dbReference>
<dbReference type="NCBIfam" id="NF007757">
    <property type="entry name" value="PRK10438.1"/>
    <property type="match status" value="1"/>
</dbReference>